<reference evidence="2 3" key="1">
    <citation type="submission" date="2019-02" db="EMBL/GenBank/DDBJ databases">
        <title>Jishengella sp. nov., isolated from a root of Zingiber montanum.</title>
        <authorList>
            <person name="Kuncharoen N."/>
            <person name="Kudo T."/>
            <person name="Masahiro Y."/>
            <person name="Ohkuma M."/>
            <person name="Tanasupawat S."/>
        </authorList>
    </citation>
    <scope>NUCLEOTIDE SEQUENCE [LARGE SCALE GENOMIC DNA]</scope>
    <source>
        <strain evidence="2 3">PLAI 1-1</strain>
    </source>
</reference>
<evidence type="ECO:0000259" key="1">
    <source>
        <dbReference type="Pfam" id="PF12728"/>
    </source>
</evidence>
<dbReference type="EMBL" id="SJJR01000006">
    <property type="protein sequence ID" value="TCB97593.1"/>
    <property type="molecule type" value="Genomic_DNA"/>
</dbReference>
<organism evidence="2 3">
    <name type="scientific">Micromonospora zingiberis</name>
    <dbReference type="NCBI Taxonomy" id="2053011"/>
    <lineage>
        <taxon>Bacteria</taxon>
        <taxon>Bacillati</taxon>
        <taxon>Actinomycetota</taxon>
        <taxon>Actinomycetes</taxon>
        <taxon>Micromonosporales</taxon>
        <taxon>Micromonosporaceae</taxon>
        <taxon>Micromonospora</taxon>
    </lineage>
</organism>
<sequence length="65" mass="6871">MTTPPRDAKIPDLVSLQEAADMLGISKQAAHKRAERGQLLGARVGSAWVFRRALVEAAVASGKDG</sequence>
<evidence type="ECO:0000313" key="2">
    <source>
        <dbReference type="EMBL" id="TCB97593.1"/>
    </source>
</evidence>
<keyword evidence="2" id="KW-0238">DNA-binding</keyword>
<feature type="domain" description="Helix-turn-helix" evidence="1">
    <location>
        <begin position="14"/>
        <end position="60"/>
    </location>
</feature>
<accession>A0A4R0GMB3</accession>
<dbReference type="GO" id="GO:0003677">
    <property type="term" value="F:DNA binding"/>
    <property type="evidence" value="ECO:0007669"/>
    <property type="project" value="UniProtKB-KW"/>
</dbReference>
<dbReference type="InterPro" id="IPR041657">
    <property type="entry name" value="HTH_17"/>
</dbReference>
<keyword evidence="3" id="KW-1185">Reference proteome</keyword>
<dbReference type="Pfam" id="PF12728">
    <property type="entry name" value="HTH_17"/>
    <property type="match status" value="1"/>
</dbReference>
<evidence type="ECO:0000313" key="3">
    <source>
        <dbReference type="Proteomes" id="UP000292274"/>
    </source>
</evidence>
<dbReference type="RefSeq" id="WP_131303640.1">
    <property type="nucleotide sequence ID" value="NZ_SJJR01000006.1"/>
</dbReference>
<name>A0A4R0GMB3_9ACTN</name>
<proteinExistence type="predicted"/>
<dbReference type="AlphaFoldDB" id="A0A4R0GMB3"/>
<protein>
    <submittedName>
        <fullName evidence="2">DNA-binding protein</fullName>
    </submittedName>
</protein>
<gene>
    <name evidence="2" type="ORF">E0H26_11795</name>
</gene>
<dbReference type="Proteomes" id="UP000292274">
    <property type="component" value="Unassembled WGS sequence"/>
</dbReference>
<comment type="caution">
    <text evidence="2">The sequence shown here is derived from an EMBL/GenBank/DDBJ whole genome shotgun (WGS) entry which is preliminary data.</text>
</comment>
<dbReference type="OrthoDB" id="4463966at2"/>